<evidence type="ECO:0000256" key="16">
    <source>
        <dbReference type="ARBA" id="ARBA00061146"/>
    </source>
</evidence>
<dbReference type="EMBL" id="SWFT01000026">
    <property type="protein sequence ID" value="KAA8907314.1"/>
    <property type="molecule type" value="Genomic_DNA"/>
</dbReference>
<keyword evidence="11" id="KW-0460">Magnesium</keyword>
<dbReference type="VEuPathDB" id="FungiDB:DIURU_000634"/>
<dbReference type="Gene3D" id="3.20.20.70">
    <property type="entry name" value="Aldolase class I"/>
    <property type="match status" value="1"/>
</dbReference>
<keyword evidence="9" id="KW-0418">Kinase</keyword>
<comment type="pathway">
    <text evidence="5">Cofactor biosynthesis; thiamine diphosphate biosynthesis; thiamine phosphate from 4-amino-2-methyl-5-diphosphomethylpyrimidine and 4-methyl-5-(2-phosphoethyl)-thiazole: step 1/1.</text>
</comment>
<comment type="similarity">
    <text evidence="17">In the N-terminal section; belongs to the thiamine-phosphate synthase family.</text>
</comment>
<evidence type="ECO:0000313" key="20">
    <source>
        <dbReference type="Proteomes" id="UP000449547"/>
    </source>
</evidence>
<comment type="catalytic activity">
    <reaction evidence="13">
        <text>4-methyl-5-(2-phosphooxyethyl)-thiazole + 4-amino-2-methyl-5-(diphosphooxymethyl)pyrimidine + H(+) = thiamine phosphate + diphosphate</text>
        <dbReference type="Rhea" id="RHEA:22328"/>
        <dbReference type="ChEBI" id="CHEBI:15378"/>
        <dbReference type="ChEBI" id="CHEBI:33019"/>
        <dbReference type="ChEBI" id="CHEBI:37575"/>
        <dbReference type="ChEBI" id="CHEBI:57841"/>
        <dbReference type="ChEBI" id="CHEBI:58296"/>
        <dbReference type="EC" id="2.5.1.3"/>
    </reaction>
</comment>
<evidence type="ECO:0000256" key="3">
    <source>
        <dbReference type="ARBA" id="ARBA00003814"/>
    </source>
</evidence>
<dbReference type="CDD" id="cd01170">
    <property type="entry name" value="THZ_kinase"/>
    <property type="match status" value="1"/>
</dbReference>
<evidence type="ECO:0000256" key="5">
    <source>
        <dbReference type="ARBA" id="ARBA00005165"/>
    </source>
</evidence>
<dbReference type="UniPathway" id="UPA00060">
    <property type="reaction ID" value="UER00139"/>
</dbReference>
<dbReference type="NCBIfam" id="NF006830">
    <property type="entry name" value="PRK09355.1"/>
    <property type="match status" value="1"/>
</dbReference>
<feature type="domain" description="Thiamine phosphate synthase/TenI" evidence="18">
    <location>
        <begin position="7"/>
        <end position="213"/>
    </location>
</feature>
<evidence type="ECO:0000256" key="11">
    <source>
        <dbReference type="ARBA" id="ARBA00022842"/>
    </source>
</evidence>
<evidence type="ECO:0000256" key="15">
    <source>
        <dbReference type="ARBA" id="ARBA00047883"/>
    </source>
</evidence>
<dbReference type="GO" id="GO:0005524">
    <property type="term" value="F:ATP binding"/>
    <property type="evidence" value="ECO:0007669"/>
    <property type="project" value="UniProtKB-KW"/>
</dbReference>
<dbReference type="GO" id="GO:0009228">
    <property type="term" value="P:thiamine biosynthetic process"/>
    <property type="evidence" value="ECO:0007669"/>
    <property type="project" value="UniProtKB-KW"/>
</dbReference>
<keyword evidence="6" id="KW-0808">Transferase</keyword>
<dbReference type="OrthoDB" id="4994at2759"/>
<comment type="caution">
    <text evidence="19">The sequence shown here is derived from an EMBL/GenBank/DDBJ whole genome shotgun (WGS) entry which is preliminary data.</text>
</comment>
<dbReference type="PANTHER" id="PTHR20857">
    <property type="entry name" value="THIAMINE-PHOSPHATE PYROPHOSPHORYLASE"/>
    <property type="match status" value="1"/>
</dbReference>
<dbReference type="CDD" id="cd00564">
    <property type="entry name" value="TMP_TenI"/>
    <property type="match status" value="1"/>
</dbReference>
<protein>
    <recommendedName>
        <fullName evidence="18">Thiamine phosphate synthase/TenI domain-containing protein</fullName>
    </recommendedName>
</protein>
<keyword evidence="20" id="KW-1185">Reference proteome</keyword>
<dbReference type="SUPFAM" id="SSF51391">
    <property type="entry name" value="Thiamin phosphate synthase"/>
    <property type="match status" value="1"/>
</dbReference>
<organism evidence="19 20">
    <name type="scientific">Diutina rugosa</name>
    <name type="common">Yeast</name>
    <name type="synonym">Candida rugosa</name>
    <dbReference type="NCBI Taxonomy" id="5481"/>
    <lineage>
        <taxon>Eukaryota</taxon>
        <taxon>Fungi</taxon>
        <taxon>Dikarya</taxon>
        <taxon>Ascomycota</taxon>
        <taxon>Saccharomycotina</taxon>
        <taxon>Pichiomycetes</taxon>
        <taxon>Debaryomycetaceae</taxon>
        <taxon>Diutina</taxon>
    </lineage>
</organism>
<evidence type="ECO:0000259" key="18">
    <source>
        <dbReference type="Pfam" id="PF02581"/>
    </source>
</evidence>
<dbReference type="InterPro" id="IPR013785">
    <property type="entry name" value="Aldolase_TIM"/>
</dbReference>
<dbReference type="InterPro" id="IPR034291">
    <property type="entry name" value="TMP_synthase"/>
</dbReference>
<dbReference type="Pfam" id="PF02110">
    <property type="entry name" value="HK"/>
    <property type="match status" value="1"/>
</dbReference>
<evidence type="ECO:0000256" key="14">
    <source>
        <dbReference type="ARBA" id="ARBA00047851"/>
    </source>
</evidence>
<evidence type="ECO:0000256" key="1">
    <source>
        <dbReference type="ARBA" id="ARBA00001771"/>
    </source>
</evidence>
<dbReference type="Proteomes" id="UP000449547">
    <property type="component" value="Unassembled WGS sequence"/>
</dbReference>
<comment type="function">
    <text evidence="3">Condenses 4-methyl-5-(beta-hydroxyethyl)thiazole monophosphate (THZ-P) and 2-methyl-4-amino-5-hydroxymethyl pyrimidine pyrophosphate (HMP-PP) to form thiamine monophosphate (TMP).</text>
</comment>
<reference evidence="19 20" key="1">
    <citation type="submission" date="2019-07" db="EMBL/GenBank/DDBJ databases">
        <title>Genome assembly of two rare yeast pathogens: Diutina rugosa and Trichomonascus ciferrii.</title>
        <authorList>
            <person name="Mixao V."/>
            <person name="Saus E."/>
            <person name="Hansen A."/>
            <person name="Lass-Flor C."/>
            <person name="Gabaldon T."/>
        </authorList>
    </citation>
    <scope>NUCLEOTIDE SEQUENCE [LARGE SCALE GENOMIC DNA]</scope>
    <source>
        <strain evidence="19 20">CBS 613</strain>
    </source>
</reference>
<comment type="cofactor">
    <cofactor evidence="2">
        <name>Mg(2+)</name>
        <dbReference type="ChEBI" id="CHEBI:18420"/>
    </cofactor>
</comment>
<dbReference type="GO" id="GO:0005737">
    <property type="term" value="C:cytoplasm"/>
    <property type="evidence" value="ECO:0007669"/>
    <property type="project" value="TreeGrafter"/>
</dbReference>
<comment type="catalytic activity">
    <reaction evidence="14">
        <text>2-(2-carboxy-4-methylthiazol-5-yl)ethyl phosphate + 4-amino-2-methyl-5-(diphosphooxymethyl)pyrimidine + 2 H(+) = thiamine phosphate + CO2 + diphosphate</text>
        <dbReference type="Rhea" id="RHEA:47848"/>
        <dbReference type="ChEBI" id="CHEBI:15378"/>
        <dbReference type="ChEBI" id="CHEBI:16526"/>
        <dbReference type="ChEBI" id="CHEBI:33019"/>
        <dbReference type="ChEBI" id="CHEBI:37575"/>
        <dbReference type="ChEBI" id="CHEBI:57841"/>
        <dbReference type="ChEBI" id="CHEBI:62890"/>
        <dbReference type="EC" id="2.5.1.3"/>
    </reaction>
</comment>
<evidence type="ECO:0000256" key="6">
    <source>
        <dbReference type="ARBA" id="ARBA00022679"/>
    </source>
</evidence>
<dbReference type="GO" id="GO:0004417">
    <property type="term" value="F:hydroxyethylthiazole kinase activity"/>
    <property type="evidence" value="ECO:0007669"/>
    <property type="project" value="UniProtKB-EC"/>
</dbReference>
<dbReference type="AlphaFoldDB" id="A0A642UXQ3"/>
<dbReference type="RefSeq" id="XP_034014623.1">
    <property type="nucleotide sequence ID" value="XM_034158904.1"/>
</dbReference>
<name>A0A642UXQ3_DIURU</name>
<comment type="catalytic activity">
    <reaction evidence="15">
        <text>2-[(2R,5Z)-2-carboxy-4-methylthiazol-5(2H)-ylidene]ethyl phosphate + 4-amino-2-methyl-5-(diphosphooxymethyl)pyrimidine + 2 H(+) = thiamine phosphate + CO2 + diphosphate</text>
        <dbReference type="Rhea" id="RHEA:47844"/>
        <dbReference type="ChEBI" id="CHEBI:15378"/>
        <dbReference type="ChEBI" id="CHEBI:16526"/>
        <dbReference type="ChEBI" id="CHEBI:33019"/>
        <dbReference type="ChEBI" id="CHEBI:37575"/>
        <dbReference type="ChEBI" id="CHEBI:57841"/>
        <dbReference type="ChEBI" id="CHEBI:62899"/>
        <dbReference type="EC" id="2.5.1.3"/>
    </reaction>
</comment>
<evidence type="ECO:0000313" key="19">
    <source>
        <dbReference type="EMBL" id="KAA8907314.1"/>
    </source>
</evidence>
<evidence type="ECO:0000256" key="4">
    <source>
        <dbReference type="ARBA" id="ARBA00004868"/>
    </source>
</evidence>
<dbReference type="InterPro" id="IPR029056">
    <property type="entry name" value="Ribokinase-like"/>
</dbReference>
<evidence type="ECO:0000256" key="17">
    <source>
        <dbReference type="ARBA" id="ARBA00061283"/>
    </source>
</evidence>
<dbReference type="NCBIfam" id="TIGR00693">
    <property type="entry name" value="thiE"/>
    <property type="match status" value="1"/>
</dbReference>
<gene>
    <name evidence="19" type="ORF">DIURU_000634</name>
</gene>
<dbReference type="OMA" id="GQTDMPI"/>
<comment type="similarity">
    <text evidence="16">In the C-terminal section; belongs to the Thz kinase family.</text>
</comment>
<keyword evidence="7" id="KW-0479">Metal-binding</keyword>
<keyword evidence="8" id="KW-0547">Nucleotide-binding</keyword>
<dbReference type="SUPFAM" id="SSF53613">
    <property type="entry name" value="Ribokinase-like"/>
    <property type="match status" value="1"/>
</dbReference>
<dbReference type="GO" id="GO:0009229">
    <property type="term" value="P:thiamine diphosphate biosynthetic process"/>
    <property type="evidence" value="ECO:0007669"/>
    <property type="project" value="UniProtKB-UniPathway"/>
</dbReference>
<dbReference type="PRINTS" id="PR01099">
    <property type="entry name" value="HYETHTZKNASE"/>
</dbReference>
<dbReference type="InterPro" id="IPR000417">
    <property type="entry name" value="Hyethyz_kinase"/>
</dbReference>
<dbReference type="GO" id="GO:0004789">
    <property type="term" value="F:thiamine-phosphate diphosphorylase activity"/>
    <property type="evidence" value="ECO:0007669"/>
    <property type="project" value="UniProtKB-EC"/>
</dbReference>
<comment type="pathway">
    <text evidence="4">Cofactor biosynthesis; thiamine diphosphate biosynthesis; 4-methyl-5-(2-phosphoethyl)-thiazole from 5-(2-hydroxyethyl)-4-methylthiazole: step 1/1.</text>
</comment>
<dbReference type="Pfam" id="PF02581">
    <property type="entry name" value="TMP-TENI"/>
    <property type="match status" value="1"/>
</dbReference>
<sequence length="510" mass="53038">MTVDYSVYLVTDSTMIPEGCTFLGQVEQAVANGATLVQLREKSMSTRDFIAQAEKVHAICKAKRVPLIINDRVDVALAIDAEGVHVGQDDMPAPLVRRLIGNDKILGVTCSTVEETEQVAKEAVADYVGLGTVYPTKTKSDVTDPHGTGPLGIRKMLKVLQEHNRDGAKPPIRSVAIGGINHSNAAQVMYQCRVGANTDNEEAIDGVAVVSCIMASKDAGKATRELQQLVTAPAPWLATASSEVETSNNYVGAVRDKSPLVHHLTNNVVKNFSANVTLAVGASPIMSELKGDFGDLAAAPYAACVVNMGTPDPDTLAMFAAAIGAYNNARKHVVFDPVGCGATSARLAAAAKIVNSGVVSVIKGNPGEVWALSTLGANYQASSKTVTSKGVDFDGAMSDDDRRELALTVAREFRCICVVTGAHTCIADADHAVIVDKGHPMMGQVTGSGCSLGSVIGAHLAVADLTAPSAFAAVVSAIERYGDAGTAAGAGAPGPGSFVPRFIDELARQK</sequence>
<keyword evidence="10" id="KW-0067">ATP-binding</keyword>
<evidence type="ECO:0000256" key="10">
    <source>
        <dbReference type="ARBA" id="ARBA00022840"/>
    </source>
</evidence>
<dbReference type="Gene3D" id="3.40.1190.20">
    <property type="match status" value="1"/>
</dbReference>
<dbReference type="HAMAP" id="MF_00097">
    <property type="entry name" value="TMP_synthase"/>
    <property type="match status" value="1"/>
</dbReference>
<evidence type="ECO:0000256" key="9">
    <source>
        <dbReference type="ARBA" id="ARBA00022777"/>
    </source>
</evidence>
<comment type="catalytic activity">
    <reaction evidence="1">
        <text>5-(2-hydroxyethyl)-4-methylthiazole + ATP = 4-methyl-5-(2-phosphooxyethyl)-thiazole + ADP + H(+)</text>
        <dbReference type="Rhea" id="RHEA:24212"/>
        <dbReference type="ChEBI" id="CHEBI:15378"/>
        <dbReference type="ChEBI" id="CHEBI:17957"/>
        <dbReference type="ChEBI" id="CHEBI:30616"/>
        <dbReference type="ChEBI" id="CHEBI:58296"/>
        <dbReference type="ChEBI" id="CHEBI:456216"/>
        <dbReference type="EC" id="2.7.1.50"/>
    </reaction>
</comment>
<dbReference type="GO" id="GO:0000287">
    <property type="term" value="F:magnesium ion binding"/>
    <property type="evidence" value="ECO:0007669"/>
    <property type="project" value="InterPro"/>
</dbReference>
<dbReference type="InterPro" id="IPR036206">
    <property type="entry name" value="ThiamineP_synth_sf"/>
</dbReference>
<evidence type="ECO:0000256" key="2">
    <source>
        <dbReference type="ARBA" id="ARBA00001946"/>
    </source>
</evidence>
<dbReference type="PANTHER" id="PTHR20857:SF23">
    <property type="entry name" value="THIAMINE BIOSYNTHETIC BIFUNCTIONAL ENZYME"/>
    <property type="match status" value="1"/>
</dbReference>
<evidence type="ECO:0000256" key="12">
    <source>
        <dbReference type="ARBA" id="ARBA00022977"/>
    </source>
</evidence>
<evidence type="ECO:0000256" key="13">
    <source>
        <dbReference type="ARBA" id="ARBA00047334"/>
    </source>
</evidence>
<accession>A0A642UXQ3</accession>
<evidence type="ECO:0000256" key="7">
    <source>
        <dbReference type="ARBA" id="ARBA00022723"/>
    </source>
</evidence>
<keyword evidence="12" id="KW-0784">Thiamine biosynthesis</keyword>
<dbReference type="InterPro" id="IPR022998">
    <property type="entry name" value="ThiamineP_synth_TenI"/>
</dbReference>
<evidence type="ECO:0000256" key="8">
    <source>
        <dbReference type="ARBA" id="ARBA00022741"/>
    </source>
</evidence>
<dbReference type="FunFam" id="3.20.20.70:FF:000104">
    <property type="entry name" value="Thiamine biosynthetic bifunctional enzyme"/>
    <property type="match status" value="1"/>
</dbReference>
<dbReference type="HAMAP" id="MF_00228">
    <property type="entry name" value="Thz_kinase"/>
    <property type="match status" value="1"/>
</dbReference>
<dbReference type="GeneID" id="54779287"/>
<proteinExistence type="inferred from homology"/>